<dbReference type="RefSeq" id="WP_223905535.1">
    <property type="nucleotide sequence ID" value="NZ_AP024238.1"/>
</dbReference>
<sequence length="232" mass="27896">MQIQCDSVKPKQTRKIKPTRRSVSGTYPFRGETAIPYESTVERDFLIRKEFSLYVLDIIPQPVQIPFTSKNEQTYTYTPDFLVYYRTHKNASFAACQKPMLIEVKPESEWRKHWREWMPKWKAAYRYAKEQGWEFHIHDESRIRDVVFDNIGFLSIYQRMNFAVEETKWVLENVRAMGVAPYHYILARHFMGSMFERQGRAHIWHLLATRQLDCDMTRPLDDFTELWIPTNE</sequence>
<dbReference type="InterPro" id="IPR011856">
    <property type="entry name" value="tRNA_endonuc-like_dom_sf"/>
</dbReference>
<evidence type="ECO:0000259" key="1">
    <source>
        <dbReference type="Pfam" id="PF08721"/>
    </source>
</evidence>
<organism evidence="3 4">
    <name type="scientific">Rhodoferax lithotrophicus</name>
    <dbReference type="NCBI Taxonomy" id="2798804"/>
    <lineage>
        <taxon>Bacteria</taxon>
        <taxon>Pseudomonadati</taxon>
        <taxon>Pseudomonadota</taxon>
        <taxon>Betaproteobacteria</taxon>
        <taxon>Burkholderiales</taxon>
        <taxon>Comamonadaceae</taxon>
        <taxon>Rhodoferax</taxon>
    </lineage>
</organism>
<keyword evidence="4" id="KW-1185">Reference proteome</keyword>
<dbReference type="InterPro" id="IPR014832">
    <property type="entry name" value="TnsA_C"/>
</dbReference>
<proteinExistence type="predicted"/>
<dbReference type="Pfam" id="PF08722">
    <property type="entry name" value="Tn7_TnsA-like_N"/>
    <property type="match status" value="1"/>
</dbReference>
<feature type="domain" description="TnsA endonuclease C-terminal" evidence="1">
    <location>
        <begin position="143"/>
        <end position="216"/>
    </location>
</feature>
<dbReference type="Pfam" id="PF08721">
    <property type="entry name" value="Tn7_Tnp_TnsA_C"/>
    <property type="match status" value="1"/>
</dbReference>
<evidence type="ECO:0000313" key="4">
    <source>
        <dbReference type="Proteomes" id="UP000824366"/>
    </source>
</evidence>
<evidence type="ECO:0000259" key="2">
    <source>
        <dbReference type="Pfam" id="PF08722"/>
    </source>
</evidence>
<accession>A0ABN6DFQ1</accession>
<evidence type="ECO:0000313" key="3">
    <source>
        <dbReference type="EMBL" id="BCO29476.1"/>
    </source>
</evidence>
<evidence type="ECO:0008006" key="5">
    <source>
        <dbReference type="Google" id="ProtNLM"/>
    </source>
</evidence>
<name>A0ABN6DFQ1_9BURK</name>
<gene>
    <name evidence="3" type="ORF">MIZ03_4399</name>
</gene>
<protein>
    <recommendedName>
        <fullName evidence="5">TnsA endonuclease</fullName>
    </recommendedName>
</protein>
<feature type="domain" description="TnsA endonuclease N-terminal" evidence="2">
    <location>
        <begin position="55"/>
        <end position="140"/>
    </location>
</feature>
<dbReference type="InterPro" id="IPR014833">
    <property type="entry name" value="TnsA_N"/>
</dbReference>
<dbReference type="EMBL" id="AP024238">
    <property type="protein sequence ID" value="BCO29476.1"/>
    <property type="molecule type" value="Genomic_DNA"/>
</dbReference>
<dbReference type="Proteomes" id="UP000824366">
    <property type="component" value="Chromosome"/>
</dbReference>
<reference evidence="3 4" key="1">
    <citation type="journal article" date="2021" name="Microbiol. Spectr.">
        <title>A Single Bacterium Capable of Oxidation and Reduction of Iron at Circumneutral pH.</title>
        <authorList>
            <person name="Kato S."/>
            <person name="Ohkuma M."/>
        </authorList>
    </citation>
    <scope>NUCLEOTIDE SEQUENCE [LARGE SCALE GENOMIC DNA]</scope>
    <source>
        <strain evidence="3 4">MIZ03</strain>
    </source>
</reference>
<dbReference type="Gene3D" id="3.40.1350.10">
    <property type="match status" value="1"/>
</dbReference>